<evidence type="ECO:0000259" key="1">
    <source>
        <dbReference type="Pfam" id="PF04264"/>
    </source>
</evidence>
<dbReference type="PANTHER" id="PTHR34406:SF1">
    <property type="entry name" value="PROTEIN YCEI"/>
    <property type="match status" value="1"/>
</dbReference>
<dbReference type="EMBL" id="CP060007">
    <property type="protein sequence ID" value="QNA45058.1"/>
    <property type="molecule type" value="Genomic_DNA"/>
</dbReference>
<dbReference type="Pfam" id="PF04264">
    <property type="entry name" value="YceI"/>
    <property type="match status" value="1"/>
</dbReference>
<keyword evidence="3" id="KW-1185">Reference proteome</keyword>
<dbReference type="Proteomes" id="UP000515344">
    <property type="component" value="Chromosome"/>
</dbReference>
<dbReference type="AlphaFoldDB" id="A0A7G5XHV5"/>
<evidence type="ECO:0000313" key="2">
    <source>
        <dbReference type="EMBL" id="QNA45058.1"/>
    </source>
</evidence>
<dbReference type="SUPFAM" id="SSF101874">
    <property type="entry name" value="YceI-like"/>
    <property type="match status" value="1"/>
</dbReference>
<dbReference type="InterPro" id="IPR036761">
    <property type="entry name" value="TTHA0802/YceI-like_sf"/>
</dbReference>
<accession>A0A7G5XHV5</accession>
<dbReference type="Gene3D" id="2.40.128.110">
    <property type="entry name" value="Lipid/polyisoprenoid-binding, YceI-like"/>
    <property type="match status" value="1"/>
</dbReference>
<organism evidence="2 3">
    <name type="scientific">Lacibacter sediminis</name>
    <dbReference type="NCBI Taxonomy" id="2760713"/>
    <lineage>
        <taxon>Bacteria</taxon>
        <taxon>Pseudomonadati</taxon>
        <taxon>Bacteroidota</taxon>
        <taxon>Chitinophagia</taxon>
        <taxon>Chitinophagales</taxon>
        <taxon>Chitinophagaceae</taxon>
        <taxon>Lacibacter</taxon>
    </lineage>
</organism>
<proteinExistence type="predicted"/>
<feature type="domain" description="Lipid/polyisoprenoid-binding YceI-like" evidence="1">
    <location>
        <begin position="53"/>
        <end position="178"/>
    </location>
</feature>
<dbReference type="InterPro" id="IPR007372">
    <property type="entry name" value="Lipid/polyisoprenoid-bd_YceI"/>
</dbReference>
<evidence type="ECO:0000313" key="3">
    <source>
        <dbReference type="Proteomes" id="UP000515344"/>
    </source>
</evidence>
<dbReference type="RefSeq" id="WP_182803783.1">
    <property type="nucleotide sequence ID" value="NZ_CP060007.1"/>
</dbReference>
<protein>
    <submittedName>
        <fullName evidence="2">YceI family protein</fullName>
    </submittedName>
</protein>
<dbReference type="KEGG" id="lacs:H4075_02345"/>
<name>A0A7G5XHV5_9BACT</name>
<sequence length="188" mass="21121">MRTLFLLFIIYFDLPQVQAQENYMTRNGQISFFSSTPLEDIKAVNNEVASVLNRKTGSVQFIVLIKSFQFRKAAMQDHFNGKDYMDSDRYPKAELKGTITNMSNVNFSKDGNYPVTVEGTLSMHGVSNKIKSAGNIIVKGNTITAAAVFIIKLVDYKISVPTIVSKKIAEKVEVSVNCNYQLYQPKTK</sequence>
<reference evidence="3" key="1">
    <citation type="submission" date="2020-08" db="EMBL/GenBank/DDBJ databases">
        <title>Lacibacter sp. S13-6-6 genome sequencing.</title>
        <authorList>
            <person name="Jin L."/>
        </authorList>
    </citation>
    <scope>NUCLEOTIDE SEQUENCE [LARGE SCALE GENOMIC DNA]</scope>
    <source>
        <strain evidence="3">S13-6-6</strain>
    </source>
</reference>
<dbReference type="PANTHER" id="PTHR34406">
    <property type="entry name" value="PROTEIN YCEI"/>
    <property type="match status" value="1"/>
</dbReference>
<gene>
    <name evidence="2" type="ORF">H4075_02345</name>
</gene>